<dbReference type="AlphaFoldDB" id="A0A4Z1SSX2"/>
<dbReference type="EMBL" id="VDLU01000002">
    <property type="protein sequence ID" value="TNJ29026.1"/>
    <property type="molecule type" value="Genomic_DNA"/>
</dbReference>
<evidence type="ECO:0000313" key="1">
    <source>
        <dbReference type="EMBL" id="TNJ29026.1"/>
    </source>
</evidence>
<organism evidence="1 2">
    <name type="scientific">Giardia muris</name>
    <dbReference type="NCBI Taxonomy" id="5742"/>
    <lineage>
        <taxon>Eukaryota</taxon>
        <taxon>Metamonada</taxon>
        <taxon>Diplomonadida</taxon>
        <taxon>Hexamitidae</taxon>
        <taxon>Giardiinae</taxon>
        <taxon>Giardia</taxon>
    </lineage>
</organism>
<protein>
    <submittedName>
        <fullName evidence="1">Uncharacterized protein</fullName>
    </submittedName>
</protein>
<evidence type="ECO:0000313" key="2">
    <source>
        <dbReference type="Proteomes" id="UP000315496"/>
    </source>
</evidence>
<dbReference type="OrthoDB" id="10249097at2759"/>
<gene>
    <name evidence="1" type="ORF">GMRT_22693</name>
</gene>
<accession>A0A4Z1SSX2</accession>
<dbReference type="VEuPathDB" id="GiardiaDB:GMRT_22693"/>
<sequence>MHRAELDVPLEVSFAETLRVEPEIERVTLYRSLRDLLSERNGKTEQRSVSMRLMREDEMFDTDDFDTLAALRKYRPPEERCLHSRAMTREGLLRIALDDDCATPAVQHVVLKEVSRHLQECLAKQAQESQEA</sequence>
<reference evidence="1 2" key="1">
    <citation type="submission" date="2019-05" db="EMBL/GenBank/DDBJ databases">
        <title>The compact genome of Giardia muris reveals important steps in the evolution of intestinal protozoan parasites.</title>
        <authorList>
            <person name="Xu F."/>
            <person name="Jimenez-Gonzalez A."/>
            <person name="Einarsson E."/>
            <person name="Astvaldsson A."/>
            <person name="Peirasmaki D."/>
            <person name="Eckmann L."/>
            <person name="Andersson J.O."/>
            <person name="Svard S.G."/>
            <person name="Jerlstrom-Hultqvist J."/>
        </authorList>
    </citation>
    <scope>NUCLEOTIDE SEQUENCE [LARGE SCALE GENOMIC DNA]</scope>
    <source>
        <strain evidence="1 2">Roberts-Thomson</strain>
    </source>
</reference>
<dbReference type="Proteomes" id="UP000315496">
    <property type="component" value="Chromosome 2"/>
</dbReference>
<name>A0A4Z1SSX2_GIAMU</name>
<comment type="caution">
    <text evidence="1">The sequence shown here is derived from an EMBL/GenBank/DDBJ whole genome shotgun (WGS) entry which is preliminary data.</text>
</comment>
<proteinExistence type="predicted"/>
<keyword evidence="2" id="KW-1185">Reference proteome</keyword>